<feature type="domain" description="WsaF N-terminal" evidence="1">
    <location>
        <begin position="109"/>
        <end position="265"/>
    </location>
</feature>
<sequence length="452" mass="50496">MFWGRSKAIQPILDMNLAFSDFPEEMGQIDGTLAHGIERALLFIAEKTGHSWVRVTTRAPYKGGAPDLENITFIPLLGGSERMAVGLTSSSIGETLRILAAPEQVERPRLNLMLHTVHPAAIFGGIDTALKIFSDMVAAVDKDIDVRIIVSEALVSDVPGSLNEYMVQNIGYEEPASRVILDATDRIDKYLNVRPNDIFVATAWWTASNAFQLHDMQKSFFGSAPKVVYLIQDFEPGFYGWSTKFALAESTYLRGQDTVALINSEELLHYLERKYKLPDKMVIPYKPNSKIDTMLSSLRREKIVLFYARPSALRNCFEAGVDAISLWGRRNPMQANEWKIFCIGENFDSRLVEHIPNCTITGKMPLEDYANLLSRASVGGVSLMISPHPSYPPLEMAYAGIQTITNRYENKDLTERSDFIRSVDVPTPEMIADALQEAVDYAQISMVGGVLL</sequence>
<dbReference type="Gene3D" id="3.40.50.11090">
    <property type="match status" value="1"/>
</dbReference>
<dbReference type="Pfam" id="PF21374">
    <property type="entry name" value="WsaF_N"/>
    <property type="match status" value="1"/>
</dbReference>
<name>U4VGR4_9HYPH</name>
<dbReference type="PATRIC" id="fig|1337887.3.peg.368"/>
<evidence type="ECO:0000313" key="4">
    <source>
        <dbReference type="Proteomes" id="UP000016842"/>
    </source>
</evidence>
<comment type="caution">
    <text evidence="3">The sequence shown here is derived from an EMBL/GenBank/DDBJ whole genome shotgun (WGS) entry which is preliminary data.</text>
</comment>
<dbReference type="Gene3D" id="3.40.50.2000">
    <property type="entry name" value="Glycogen Phosphorylase B"/>
    <property type="match status" value="1"/>
</dbReference>
<dbReference type="InterPro" id="IPR007739">
    <property type="entry name" value="RgpF"/>
</dbReference>
<proteinExistence type="predicted"/>
<reference evidence="3 4" key="1">
    <citation type="journal article" date="2014" name="FEMS Microbiol. Lett.">
        <title>Genome sequencing analysis reveals virulence-related gene content of Ochrobactrum intermedium strain 229E, a urease-positive strain isolated from the human gastric niche.</title>
        <authorList>
            <person name="Kulkarni G.J."/>
            <person name="Shetty S."/>
            <person name="Dharne M.S."/>
            <person name="Shouche Y.S."/>
        </authorList>
    </citation>
    <scope>NUCLEOTIDE SEQUENCE [LARGE SCALE GENOMIC DNA]</scope>
    <source>
        <strain evidence="3 4">229E</strain>
    </source>
</reference>
<protein>
    <submittedName>
        <fullName evidence="3">Uncharacterized protein</fullName>
    </submittedName>
</protein>
<dbReference type="Proteomes" id="UP000016842">
    <property type="component" value="Unassembled WGS sequence"/>
</dbReference>
<evidence type="ECO:0000313" key="3">
    <source>
        <dbReference type="EMBL" id="ERM03454.1"/>
    </source>
</evidence>
<dbReference type="GO" id="GO:0030247">
    <property type="term" value="F:polysaccharide binding"/>
    <property type="evidence" value="ECO:0007669"/>
    <property type="project" value="InterPro"/>
</dbReference>
<gene>
    <name evidence="3" type="ORF">Q644_11050</name>
</gene>
<dbReference type="EMBL" id="ASXJ01000014">
    <property type="protein sequence ID" value="ERM03454.1"/>
    <property type="molecule type" value="Genomic_DNA"/>
</dbReference>
<evidence type="ECO:0000259" key="1">
    <source>
        <dbReference type="Pfam" id="PF21374"/>
    </source>
</evidence>
<dbReference type="AlphaFoldDB" id="U4VGR4"/>
<dbReference type="Pfam" id="PF22772">
    <property type="entry name" value="WsaF_C"/>
    <property type="match status" value="1"/>
</dbReference>
<dbReference type="InterPro" id="IPR055050">
    <property type="entry name" value="WsaF_C"/>
</dbReference>
<dbReference type="InterPro" id="IPR048510">
    <property type="entry name" value="WsaF_N"/>
</dbReference>
<dbReference type="Pfam" id="PF05045">
    <property type="entry name" value="RgpF"/>
    <property type="match status" value="1"/>
</dbReference>
<evidence type="ECO:0000259" key="2">
    <source>
        <dbReference type="Pfam" id="PF22772"/>
    </source>
</evidence>
<accession>U4VGR4</accession>
<feature type="domain" description="WsaF C-terminal" evidence="2">
    <location>
        <begin position="302"/>
        <end position="436"/>
    </location>
</feature>
<organism evidence="3 4">
    <name type="scientific">Brucella intermedia 229E</name>
    <dbReference type="NCBI Taxonomy" id="1337887"/>
    <lineage>
        <taxon>Bacteria</taxon>
        <taxon>Pseudomonadati</taxon>
        <taxon>Pseudomonadota</taxon>
        <taxon>Alphaproteobacteria</taxon>
        <taxon>Hyphomicrobiales</taxon>
        <taxon>Brucellaceae</taxon>
        <taxon>Brucella/Ochrobactrum group</taxon>
        <taxon>Brucella</taxon>
    </lineage>
</organism>